<dbReference type="Pfam" id="PF07686">
    <property type="entry name" value="V-set"/>
    <property type="match status" value="1"/>
</dbReference>
<name>A0A8T2P151_9TELE</name>
<dbReference type="InterPro" id="IPR042836">
    <property type="entry name" value="SIG15"/>
</dbReference>
<keyword evidence="2" id="KW-0732">Signal</keyword>
<feature type="transmembrane region" description="Helical" evidence="1">
    <location>
        <begin position="254"/>
        <end position="275"/>
    </location>
</feature>
<dbReference type="GO" id="GO:2001204">
    <property type="term" value="P:regulation of osteoclast development"/>
    <property type="evidence" value="ECO:0007669"/>
    <property type="project" value="TreeGrafter"/>
</dbReference>
<evidence type="ECO:0000313" key="4">
    <source>
        <dbReference type="EMBL" id="KAG9345091.1"/>
    </source>
</evidence>
<organism evidence="4 5">
    <name type="scientific">Albula glossodonta</name>
    <name type="common">roundjaw bonefish</name>
    <dbReference type="NCBI Taxonomy" id="121402"/>
    <lineage>
        <taxon>Eukaryota</taxon>
        <taxon>Metazoa</taxon>
        <taxon>Chordata</taxon>
        <taxon>Craniata</taxon>
        <taxon>Vertebrata</taxon>
        <taxon>Euteleostomi</taxon>
        <taxon>Actinopterygii</taxon>
        <taxon>Neopterygii</taxon>
        <taxon>Teleostei</taxon>
        <taxon>Albuliformes</taxon>
        <taxon>Albulidae</taxon>
        <taxon>Albula</taxon>
    </lineage>
</organism>
<dbReference type="PANTHER" id="PTHR46942:SF1">
    <property type="entry name" value="SIALIC ACID-BINDING IG-LIKE LECTIN 15"/>
    <property type="match status" value="1"/>
</dbReference>
<evidence type="ECO:0000256" key="1">
    <source>
        <dbReference type="SAM" id="Phobius"/>
    </source>
</evidence>
<dbReference type="SMART" id="SM00409">
    <property type="entry name" value="IG"/>
    <property type="match status" value="1"/>
</dbReference>
<dbReference type="GO" id="GO:0032956">
    <property type="term" value="P:regulation of actin cytoskeleton organization"/>
    <property type="evidence" value="ECO:0007669"/>
    <property type="project" value="TreeGrafter"/>
</dbReference>
<dbReference type="SUPFAM" id="SSF48726">
    <property type="entry name" value="Immunoglobulin"/>
    <property type="match status" value="2"/>
</dbReference>
<dbReference type="OrthoDB" id="6152887at2759"/>
<keyword evidence="1" id="KW-1133">Transmembrane helix</keyword>
<dbReference type="InterPro" id="IPR036179">
    <property type="entry name" value="Ig-like_dom_sf"/>
</dbReference>
<keyword evidence="5" id="KW-1185">Reference proteome</keyword>
<sequence>VFFTRPQNQGHIIVKMLHPRLFLLLLCCAAGSLAVQWSISVPAQVNGTKGQNVVLPCSFTHPQQQHFTGEILVKWIIGTFKGNTIFQCSVMNSTARGLDQCSVRNVTRRYSLQGNPRDRDLSLHIQGLEFSDINQYFCRVELDRTKKTMYQTKTGTQLNVTAVPEILSLIQVAGPPPSNTSLECVAEGNPRPTLTFLSLSGPAAPALTSPVTSHFRVTLRIPISSRDIYVCRATNLHGTVERVFPSRQGPSAHTLASCISGALLLLGLGLLFFWLRQRGQAQASVMSQDQDVCYTEVTFR</sequence>
<dbReference type="InterPro" id="IPR013106">
    <property type="entry name" value="Ig_V-set"/>
</dbReference>
<reference evidence="4" key="1">
    <citation type="thesis" date="2021" institute="BYU ScholarsArchive" country="Provo, UT, USA">
        <title>Applications of and Algorithms for Genome Assembly and Genomic Analyses with an Emphasis on Marine Teleosts.</title>
        <authorList>
            <person name="Pickett B.D."/>
        </authorList>
    </citation>
    <scope>NUCLEOTIDE SEQUENCE</scope>
    <source>
        <strain evidence="4">HI-2016</strain>
    </source>
</reference>
<comment type="caution">
    <text evidence="4">The sequence shown here is derived from an EMBL/GenBank/DDBJ whole genome shotgun (WGS) entry which is preliminary data.</text>
</comment>
<evidence type="ECO:0000256" key="2">
    <source>
        <dbReference type="SAM" id="SignalP"/>
    </source>
</evidence>
<feature type="non-terminal residue" evidence="4">
    <location>
        <position position="300"/>
    </location>
</feature>
<dbReference type="InterPro" id="IPR003599">
    <property type="entry name" value="Ig_sub"/>
</dbReference>
<gene>
    <name evidence="4" type="ORF">JZ751_009632</name>
</gene>
<keyword evidence="1" id="KW-0812">Transmembrane</keyword>
<dbReference type="PANTHER" id="PTHR46942">
    <property type="entry name" value="SIALIC ACID-BINDING IG-LIKE LECTIN 15"/>
    <property type="match status" value="1"/>
</dbReference>
<dbReference type="Gene3D" id="2.60.40.10">
    <property type="entry name" value="Immunoglobulins"/>
    <property type="match status" value="2"/>
</dbReference>
<feature type="chain" id="PRO_5035861502" description="Ig-like domain-containing protein" evidence="2">
    <location>
        <begin position="35"/>
        <end position="300"/>
    </location>
</feature>
<dbReference type="InterPro" id="IPR013783">
    <property type="entry name" value="Ig-like_fold"/>
</dbReference>
<proteinExistence type="predicted"/>
<protein>
    <recommendedName>
        <fullName evidence="3">Ig-like domain-containing protein</fullName>
    </recommendedName>
</protein>
<dbReference type="PROSITE" id="PS50835">
    <property type="entry name" value="IG_LIKE"/>
    <property type="match status" value="1"/>
</dbReference>
<dbReference type="EMBL" id="JAFBMS010000018">
    <property type="protein sequence ID" value="KAG9345091.1"/>
    <property type="molecule type" value="Genomic_DNA"/>
</dbReference>
<dbReference type="GO" id="GO:0045124">
    <property type="term" value="P:regulation of bone resorption"/>
    <property type="evidence" value="ECO:0007669"/>
    <property type="project" value="TreeGrafter"/>
</dbReference>
<evidence type="ECO:0000313" key="5">
    <source>
        <dbReference type="Proteomes" id="UP000824540"/>
    </source>
</evidence>
<feature type="signal peptide" evidence="2">
    <location>
        <begin position="1"/>
        <end position="34"/>
    </location>
</feature>
<dbReference type="Proteomes" id="UP000824540">
    <property type="component" value="Unassembled WGS sequence"/>
</dbReference>
<feature type="domain" description="Ig-like" evidence="3">
    <location>
        <begin position="19"/>
        <end position="150"/>
    </location>
</feature>
<keyword evidence="1" id="KW-0472">Membrane</keyword>
<dbReference type="AlphaFoldDB" id="A0A8T2P151"/>
<evidence type="ECO:0000259" key="3">
    <source>
        <dbReference type="PROSITE" id="PS50835"/>
    </source>
</evidence>
<dbReference type="InterPro" id="IPR007110">
    <property type="entry name" value="Ig-like_dom"/>
</dbReference>
<accession>A0A8T2P151</accession>
<dbReference type="GO" id="GO:0005886">
    <property type="term" value="C:plasma membrane"/>
    <property type="evidence" value="ECO:0007669"/>
    <property type="project" value="TreeGrafter"/>
</dbReference>